<protein>
    <submittedName>
        <fullName evidence="1">Uncharacterized protein</fullName>
    </submittedName>
</protein>
<reference evidence="1" key="1">
    <citation type="submission" date="2020-09" db="EMBL/GenBank/DDBJ databases">
        <title>A novel bacterium of genus Paenibacillus, isolated from South China Sea.</title>
        <authorList>
            <person name="Huang H."/>
            <person name="Mo K."/>
            <person name="Hu Y."/>
        </authorList>
    </citation>
    <scope>NUCLEOTIDE SEQUENCE</scope>
    <source>
        <strain evidence="1">IB182496</strain>
    </source>
</reference>
<proteinExistence type="predicted"/>
<keyword evidence="2" id="KW-1185">Reference proteome</keyword>
<gene>
    <name evidence="1" type="ORF">IDH44_11075</name>
</gene>
<evidence type="ECO:0000313" key="2">
    <source>
        <dbReference type="Proteomes" id="UP000621560"/>
    </source>
</evidence>
<accession>A0A927GRP9</accession>
<name>A0A927GRP9_9BACL</name>
<organism evidence="1 2">
    <name type="scientific">Paenibacillus sabuli</name>
    <dbReference type="NCBI Taxonomy" id="2772509"/>
    <lineage>
        <taxon>Bacteria</taxon>
        <taxon>Bacillati</taxon>
        <taxon>Bacillota</taxon>
        <taxon>Bacilli</taxon>
        <taxon>Bacillales</taxon>
        <taxon>Paenibacillaceae</taxon>
        <taxon>Paenibacillus</taxon>
    </lineage>
</organism>
<dbReference type="EMBL" id="JACXIZ010000017">
    <property type="protein sequence ID" value="MBD2845733.1"/>
    <property type="molecule type" value="Genomic_DNA"/>
</dbReference>
<comment type="caution">
    <text evidence="1">The sequence shown here is derived from an EMBL/GenBank/DDBJ whole genome shotgun (WGS) entry which is preliminary data.</text>
</comment>
<sequence>MRKPVAIGIAATLVATAALAALLWLGLEAWRDSAFYNMTRPFTVMLHNDTSASIADLQAGVVSGLQGSRLQDAYDEPIATGERTVWRPQLTLRGEGSIFIAYTDAEGERVTVSIDSICMLESAQSYHQNPYIQISSASDQRSGRVPS</sequence>
<dbReference type="RefSeq" id="WP_190917588.1">
    <property type="nucleotide sequence ID" value="NZ_JACXIZ010000017.1"/>
</dbReference>
<dbReference type="Proteomes" id="UP000621560">
    <property type="component" value="Unassembled WGS sequence"/>
</dbReference>
<evidence type="ECO:0000313" key="1">
    <source>
        <dbReference type="EMBL" id="MBD2845733.1"/>
    </source>
</evidence>
<dbReference type="AlphaFoldDB" id="A0A927GRP9"/>